<evidence type="ECO:0000256" key="1">
    <source>
        <dbReference type="ARBA" id="ARBA00005336"/>
    </source>
</evidence>
<dbReference type="SUPFAM" id="SSF52279">
    <property type="entry name" value="Beta-D-glucan exohydrolase, C-terminal domain"/>
    <property type="match status" value="1"/>
</dbReference>
<dbReference type="Pfam" id="PF01915">
    <property type="entry name" value="Glyco_hydro_3_C"/>
    <property type="match status" value="1"/>
</dbReference>
<keyword evidence="3 5" id="KW-0378">Hydrolase</keyword>
<dbReference type="HOGENOM" id="CLU_004542_5_3_11"/>
<dbReference type="CAZy" id="GH3">
    <property type="family name" value="Glycoside Hydrolase Family 3"/>
</dbReference>
<dbReference type="InterPro" id="IPR002772">
    <property type="entry name" value="Glyco_hydro_3_C"/>
</dbReference>
<dbReference type="GO" id="GO:0009044">
    <property type="term" value="F:xylan 1,4-beta-xylosidase activity"/>
    <property type="evidence" value="ECO:0007669"/>
    <property type="project" value="InterPro"/>
</dbReference>
<comment type="similarity">
    <text evidence="1">Belongs to the glycosyl hydrolase 3 family.</text>
</comment>
<evidence type="ECO:0000256" key="3">
    <source>
        <dbReference type="ARBA" id="ARBA00022801"/>
    </source>
</evidence>
<dbReference type="EMBL" id="CP001706">
    <property type="protein sequence ID" value="ACV09413.1"/>
    <property type="molecule type" value="Genomic_DNA"/>
</dbReference>
<dbReference type="PANTHER" id="PTHR42721:SF3">
    <property type="entry name" value="BETA-D-XYLOSIDASE 5-RELATED"/>
    <property type="match status" value="1"/>
</dbReference>
<dbReference type="AlphaFoldDB" id="C7QZB5"/>
<evidence type="ECO:0000313" key="5">
    <source>
        <dbReference type="EMBL" id="ACV09413.1"/>
    </source>
</evidence>
<dbReference type="EC" id="3.2.1.21" evidence="5"/>
<dbReference type="InterPro" id="IPR008999">
    <property type="entry name" value="Actin-crosslinking"/>
</dbReference>
<dbReference type="Pfam" id="PF00933">
    <property type="entry name" value="Glyco_hydro_3"/>
    <property type="match status" value="1"/>
</dbReference>
<evidence type="ECO:0000256" key="2">
    <source>
        <dbReference type="ARBA" id="ARBA00022729"/>
    </source>
</evidence>
<dbReference type="InterPro" id="IPR026891">
    <property type="entry name" value="Fn3-like"/>
</dbReference>
<dbReference type="PANTHER" id="PTHR42721">
    <property type="entry name" value="SUGAR HYDROLASE-RELATED"/>
    <property type="match status" value="1"/>
</dbReference>
<dbReference type="Proteomes" id="UP000000628">
    <property type="component" value="Chromosome"/>
</dbReference>
<dbReference type="eggNOG" id="COG1472">
    <property type="taxonomic scope" value="Bacteria"/>
</dbReference>
<dbReference type="InterPro" id="IPR017853">
    <property type="entry name" value="GH"/>
</dbReference>
<dbReference type="GO" id="GO:0008422">
    <property type="term" value="F:beta-glucosidase activity"/>
    <property type="evidence" value="ECO:0007669"/>
    <property type="project" value="UniProtKB-EC"/>
</dbReference>
<dbReference type="InterPro" id="IPR001764">
    <property type="entry name" value="Glyco_hydro_3_N"/>
</dbReference>
<dbReference type="GO" id="GO:0046556">
    <property type="term" value="F:alpha-L-arabinofuranosidase activity"/>
    <property type="evidence" value="ECO:0007669"/>
    <property type="project" value="TreeGrafter"/>
</dbReference>
<dbReference type="InterPro" id="IPR044993">
    <property type="entry name" value="BXL"/>
</dbReference>
<dbReference type="Gene3D" id="3.20.20.300">
    <property type="entry name" value="Glycoside hydrolase, family 3, N-terminal domain"/>
    <property type="match status" value="1"/>
</dbReference>
<dbReference type="Pfam" id="PF14310">
    <property type="entry name" value="Fn3-like"/>
    <property type="match status" value="1"/>
</dbReference>
<name>C7QZB5_JONDD</name>
<dbReference type="SUPFAM" id="SSF50405">
    <property type="entry name" value="Actin-crosslinking proteins"/>
    <property type="match status" value="1"/>
</dbReference>
<proteinExistence type="inferred from homology"/>
<dbReference type="SUPFAM" id="SSF51445">
    <property type="entry name" value="(Trans)glycosidases"/>
    <property type="match status" value="1"/>
</dbReference>
<evidence type="ECO:0000259" key="4">
    <source>
        <dbReference type="SMART" id="SM01217"/>
    </source>
</evidence>
<dbReference type="STRING" id="471856.Jden_1770"/>
<dbReference type="InterPro" id="IPR036962">
    <property type="entry name" value="Glyco_hydro_3_N_sf"/>
</dbReference>
<dbReference type="InterPro" id="IPR036881">
    <property type="entry name" value="Glyco_hydro_3_C_sf"/>
</dbReference>
<gene>
    <name evidence="5" type="ordered locus">Jden_1770</name>
</gene>
<dbReference type="GO" id="GO:0031222">
    <property type="term" value="P:arabinan catabolic process"/>
    <property type="evidence" value="ECO:0007669"/>
    <property type="project" value="TreeGrafter"/>
</dbReference>
<keyword evidence="5" id="KW-0326">Glycosidase</keyword>
<evidence type="ECO:0000313" key="6">
    <source>
        <dbReference type="Proteomes" id="UP000000628"/>
    </source>
</evidence>
<reference evidence="5 6" key="1">
    <citation type="journal article" date="2009" name="Stand. Genomic Sci.">
        <title>Complete genome sequence of Jonesia denitrificans type strain (Prevot 55134).</title>
        <authorList>
            <person name="Pukall R."/>
            <person name="Gehrich-Schroter G."/>
            <person name="Lapidus A."/>
            <person name="Nolan M."/>
            <person name="Glavina Del Rio T."/>
            <person name="Lucas S."/>
            <person name="Chen F."/>
            <person name="Tice H."/>
            <person name="Pitluck S."/>
            <person name="Cheng J.F."/>
            <person name="Copeland A."/>
            <person name="Saunders E."/>
            <person name="Brettin T."/>
            <person name="Detter J.C."/>
            <person name="Bruce D."/>
            <person name="Goodwin L."/>
            <person name="Pati A."/>
            <person name="Ivanova N."/>
            <person name="Mavromatis K."/>
            <person name="Ovchinnikova G."/>
            <person name="Chen A."/>
            <person name="Palaniappan K."/>
            <person name="Land M."/>
            <person name="Hauser L."/>
            <person name="Chang Y.J."/>
            <person name="Jeffries C.D."/>
            <person name="Chain P."/>
            <person name="Goker M."/>
            <person name="Bristow J."/>
            <person name="Eisen J.A."/>
            <person name="Markowitz V."/>
            <person name="Hugenholtz P."/>
            <person name="Kyrpides N.C."/>
            <person name="Klenk H.P."/>
            <person name="Han C."/>
        </authorList>
    </citation>
    <scope>NUCLEOTIDE SEQUENCE [LARGE SCALE GENOMIC DNA]</scope>
    <source>
        <strain evidence="6">ATCC 14870 / DSM 20603 / BCRC 15368 / CIP 55.134 / JCM 11481 / NBRC 15587 / NCTC 10816 / Prevot 55134</strain>
    </source>
</reference>
<dbReference type="InterPro" id="IPR013783">
    <property type="entry name" value="Ig-like_fold"/>
</dbReference>
<accession>C7QZB5</accession>
<feature type="domain" description="Fibronectin type III-like" evidence="4">
    <location>
        <begin position="724"/>
        <end position="796"/>
    </location>
</feature>
<protein>
    <submittedName>
        <fullName evidence="5">Beta-glucosidase</fullName>
        <ecNumber evidence="5">3.2.1.21</ecNumber>
    </submittedName>
</protein>
<dbReference type="RefSeq" id="WP_015772041.1">
    <property type="nucleotide sequence ID" value="NC_013174.1"/>
</dbReference>
<organism evidence="5 6">
    <name type="scientific">Jonesia denitrificans (strain ATCC 14870 / DSM 20603 / BCRC 15368 / CIP 55.134 / JCM 11481 / NBRC 15587 / NCTC 10816 / Prevot 55134)</name>
    <name type="common">Listeria denitrificans</name>
    <dbReference type="NCBI Taxonomy" id="471856"/>
    <lineage>
        <taxon>Bacteria</taxon>
        <taxon>Bacillati</taxon>
        <taxon>Actinomycetota</taxon>
        <taxon>Actinomycetes</taxon>
        <taxon>Micrococcales</taxon>
        <taxon>Jonesiaceae</taxon>
        <taxon>Jonesia</taxon>
    </lineage>
</organism>
<keyword evidence="6" id="KW-1185">Reference proteome</keyword>
<dbReference type="CDD" id="cd23343">
    <property type="entry name" value="beta-trefoil_FSCN_BglX-like"/>
    <property type="match status" value="1"/>
</dbReference>
<dbReference type="Gene3D" id="2.60.40.10">
    <property type="entry name" value="Immunoglobulins"/>
    <property type="match status" value="1"/>
</dbReference>
<dbReference type="KEGG" id="jde:Jden_1770"/>
<keyword evidence="2" id="KW-0732">Signal</keyword>
<dbReference type="PRINTS" id="PR00133">
    <property type="entry name" value="GLHYDRLASE3"/>
</dbReference>
<sequence length="949" mass="103625">MTPSQSPQTAHDRAHHDATTIVDQLTITEKISLLHQAQPAIDHAGLAPFTTGTEALHGVAWLGEATTFPQPIGLAATWDTDLITRIGTAVATEVRAHHAINPTVSLNVWAPVVNPLRHPLWGRNEEGYSEDPHLTADCAIAYTQGLRGQHPTVWTTVPTLKHFLAYNNEIDRAVTSSDMRPRVLEEYEYPAFRRPLAAGTIGAVMPSYNLVNERPNHLAKDLLDTLRTWSPHPIAVVSDAAAPTNVVEGERYLPTHIESHAAMLHAGIDSFTDNDRNNQPTIDRLTAALDQGLITEEHITQAAYRLLYLRALTGEFRTENPYGHITANDINTPEHQALAREAAAKNVVILKNNETLPLRPTSLAVVGPFADHTVTDWYSGTPPYTVTLAQGLRDRFGDTTVTTHSGWDTIALWSPTARGYVTTTQQGTVDATARTLNDTTSWEMGEWGQGVITLRSRATTRYLGGANWILDAHATRIGGWVAQEAFQLHEHADHTISLLHRGSGKWVRVQHGSHLLVADTTDPAAAERFTRHTVESGALAVSALVHNANHVIVAVGNDPHLHGRETEDRPTLELPASAQQLWRIVTQAHTPTTLAIMSSYPYTLGPIADEADAIIWSSHAGQELGHGITDILVGDHEPWGRLAQEWVTDDTCPPHILNYDIIASQGTYWYNPCEPLFDFGAGLTYTTIAYSDLTLVTNTDGATTSAPTHATVTITNTGERTAHELVQVYTGQTWAPHVRSTPPARRLAGYTRATLTPGDSTTVTVPLNPEAFATWDTRTHAFVTGGDYDVWVGTSRTRRIVTHLSLDCDDAPLTLAATTLRAIDFDDPHRVRLSNTTLLSGDCVAPAHGFTQGSIDFHNVAFTNVTAVTAHLSGLGPGELGTVSLHCIDNDTPPLQWTTTHERPTCTDRYTWHAVNLPLLDTNPPTAHGTLRITVTGNVRVNTITFHAD</sequence>
<dbReference type="Gene3D" id="2.60.120.380">
    <property type="match status" value="1"/>
</dbReference>
<dbReference type="GO" id="GO:0045493">
    <property type="term" value="P:xylan catabolic process"/>
    <property type="evidence" value="ECO:0007669"/>
    <property type="project" value="InterPro"/>
</dbReference>
<dbReference type="Gene3D" id="3.40.50.1700">
    <property type="entry name" value="Glycoside hydrolase family 3 C-terminal domain"/>
    <property type="match status" value="1"/>
</dbReference>
<dbReference type="SMART" id="SM01217">
    <property type="entry name" value="Fn3_like"/>
    <property type="match status" value="1"/>
</dbReference>